<name>A0A2J7TBX8_METSI</name>
<dbReference type="PIRSF" id="PIRSF000018">
    <property type="entry name" value="Mb_ADH_cyt_c"/>
    <property type="match status" value="1"/>
</dbReference>
<evidence type="ECO:0000313" key="12">
    <source>
        <dbReference type="EMBL" id="PNG24268.1"/>
    </source>
</evidence>
<evidence type="ECO:0000256" key="3">
    <source>
        <dbReference type="ARBA" id="ARBA00022617"/>
    </source>
</evidence>
<dbReference type="GO" id="GO:0005886">
    <property type="term" value="C:plasma membrane"/>
    <property type="evidence" value="ECO:0007669"/>
    <property type="project" value="UniProtKB-SubCell"/>
</dbReference>
<keyword evidence="6" id="KW-0677">Repeat</keyword>
<organism evidence="12 13">
    <name type="scientific">Methylocella silvestris</name>
    <dbReference type="NCBI Taxonomy" id="199596"/>
    <lineage>
        <taxon>Bacteria</taxon>
        <taxon>Pseudomonadati</taxon>
        <taxon>Pseudomonadota</taxon>
        <taxon>Alphaproteobacteria</taxon>
        <taxon>Hyphomicrobiales</taxon>
        <taxon>Beijerinckiaceae</taxon>
        <taxon>Methylocella</taxon>
    </lineage>
</organism>
<evidence type="ECO:0000313" key="13">
    <source>
        <dbReference type="Proteomes" id="UP000236286"/>
    </source>
</evidence>
<comment type="cofactor">
    <cofactor evidence="9">
        <name>heme c</name>
        <dbReference type="ChEBI" id="CHEBI:61717"/>
    </cofactor>
    <text evidence="9">Binds 3 heme c groups covalently per subunit.</text>
</comment>
<dbReference type="SUPFAM" id="SSF46626">
    <property type="entry name" value="Cytochrome c"/>
    <property type="match status" value="3"/>
</dbReference>
<keyword evidence="8" id="KW-0472">Membrane</keyword>
<accession>A0A2J7TBX8</accession>
<reference evidence="12 13" key="1">
    <citation type="submission" date="2017-10" db="EMBL/GenBank/DDBJ databases">
        <title>Genome announcement of Methylocella silvestris TVC from permafrost.</title>
        <authorList>
            <person name="Wang J."/>
            <person name="Geng K."/>
            <person name="Ul-Haque F."/>
            <person name="Crombie A.T."/>
            <person name="Street L.E."/>
            <person name="Wookey P.A."/>
            <person name="Murrell J.C."/>
            <person name="Pratscher J."/>
        </authorList>
    </citation>
    <scope>NUCLEOTIDE SEQUENCE [LARGE SCALE GENOMIC DNA]</scope>
    <source>
        <strain evidence="12 13">TVC</strain>
    </source>
</reference>
<dbReference type="Gene3D" id="1.10.760.10">
    <property type="entry name" value="Cytochrome c-like domain"/>
    <property type="match status" value="3"/>
</dbReference>
<feature type="domain" description="Cytochrome c" evidence="11">
    <location>
        <begin position="208"/>
        <end position="317"/>
    </location>
</feature>
<keyword evidence="3 9" id="KW-0349">Heme</keyword>
<feature type="binding site" description="axial binding residue" evidence="10">
    <location>
        <position position="356"/>
    </location>
    <ligand>
        <name>heme c</name>
        <dbReference type="ChEBI" id="CHEBI:61717"/>
        <label>3</label>
    </ligand>
    <ligandPart>
        <name>Fe</name>
        <dbReference type="ChEBI" id="CHEBI:18248"/>
    </ligandPart>
</feature>
<sequence length="444" mass="46519">MKRKLLLSLAALVVVAGAAALGVVGWMALQPGPYAFAGGSTVPLTAYQGPSPTGAPAEFAGVDAAKGAAYITAMADCQACHTAPGGKPFAGGRAFVLPFGTIYTPNLTADPETGIGNWTDAQFLDAVHRGIAPDGSHYYPAFPYPSYTMLSDEDVLAIKAHLFSLPPVKQANKPNTFGFPYNQRWLMAIWSALFNPNERFRPAPEKSPEWNRGAYLVEAAGHCGECHTPRNLMQALDQRRKFGGATGEGWNAYNISTDKVSGVGDWRPDELAAYLSTGHARGRGVASGPMGEAVELSLSQLTGADIGAIVTYLRSVPPVKGDLPAPAGPAPATPQIAAIDNPVGKRIVEGNCASCHAWTGAGAAREEAQLTGVRAVNDPSGANVALMILHGSGAATARRPYMPGFGKVYSNDEIAAVTNYVTARFGAQPSRLMAADIARLRDAN</sequence>
<dbReference type="GO" id="GO:0005506">
    <property type="term" value="F:iron ion binding"/>
    <property type="evidence" value="ECO:0007669"/>
    <property type="project" value="InterPro"/>
</dbReference>
<dbReference type="GO" id="GO:0020037">
    <property type="term" value="F:heme binding"/>
    <property type="evidence" value="ECO:0007669"/>
    <property type="project" value="InterPro"/>
</dbReference>
<dbReference type="InterPro" id="IPR014353">
    <property type="entry name" value="Membr-bd_ADH_cyt_c"/>
</dbReference>
<evidence type="ECO:0000259" key="11">
    <source>
        <dbReference type="PROSITE" id="PS51007"/>
    </source>
</evidence>
<dbReference type="OrthoDB" id="9811281at2"/>
<gene>
    <name evidence="12" type="ORF">CR492_19580</name>
</gene>
<dbReference type="PANTHER" id="PTHR35008">
    <property type="entry name" value="BLL4482 PROTEIN-RELATED"/>
    <property type="match status" value="1"/>
</dbReference>
<evidence type="ECO:0000256" key="10">
    <source>
        <dbReference type="PIRSR" id="PIRSR000018-51"/>
    </source>
</evidence>
<evidence type="ECO:0000256" key="7">
    <source>
        <dbReference type="ARBA" id="ARBA00023004"/>
    </source>
</evidence>
<dbReference type="Proteomes" id="UP000236286">
    <property type="component" value="Unassembled WGS sequence"/>
</dbReference>
<protein>
    <submittedName>
        <fullName evidence="12">Alcohol dehydrogenase</fullName>
    </submittedName>
</protein>
<dbReference type="Pfam" id="PF00034">
    <property type="entry name" value="Cytochrom_C"/>
    <property type="match status" value="2"/>
</dbReference>
<dbReference type="AlphaFoldDB" id="A0A2J7TBX8"/>
<proteinExistence type="predicted"/>
<dbReference type="InterPro" id="IPR036909">
    <property type="entry name" value="Cyt_c-like_dom_sf"/>
</dbReference>
<evidence type="ECO:0000256" key="4">
    <source>
        <dbReference type="ARBA" id="ARBA00022723"/>
    </source>
</evidence>
<feature type="binding site" description="covalent" evidence="9">
    <location>
        <position position="226"/>
    </location>
    <ligand>
        <name>heme c</name>
        <dbReference type="ChEBI" id="CHEBI:61717"/>
        <label>2</label>
    </ligand>
</feature>
<feature type="binding site" description="covalent" evidence="9">
    <location>
        <position position="80"/>
    </location>
    <ligand>
        <name>heme c</name>
        <dbReference type="ChEBI" id="CHEBI:61717"/>
        <label>1</label>
    </ligand>
</feature>
<dbReference type="InterPro" id="IPR051459">
    <property type="entry name" value="Cytochrome_c-type_DH"/>
</dbReference>
<dbReference type="InterPro" id="IPR009056">
    <property type="entry name" value="Cyt_c-like_dom"/>
</dbReference>
<evidence type="ECO:0000256" key="5">
    <source>
        <dbReference type="ARBA" id="ARBA00022729"/>
    </source>
</evidence>
<keyword evidence="4 10" id="KW-0479">Metal-binding</keyword>
<feature type="binding site" description="covalent" evidence="9">
    <location>
        <position position="77"/>
    </location>
    <ligand>
        <name>heme c</name>
        <dbReference type="ChEBI" id="CHEBI:61717"/>
        <label>1</label>
    </ligand>
</feature>
<feature type="binding site" description="axial binding residue" evidence="10">
    <location>
        <position position="227"/>
    </location>
    <ligand>
        <name>heme c</name>
        <dbReference type="ChEBI" id="CHEBI:61717"/>
        <label>2</label>
    </ligand>
    <ligandPart>
        <name>Fe</name>
        <dbReference type="ChEBI" id="CHEBI:18248"/>
    </ligandPart>
</feature>
<feature type="binding site" description="covalent" evidence="9">
    <location>
        <position position="223"/>
    </location>
    <ligand>
        <name>heme c</name>
        <dbReference type="ChEBI" id="CHEBI:61717"/>
        <label>2</label>
    </ligand>
</feature>
<feature type="domain" description="Cytochrome c" evidence="11">
    <location>
        <begin position="62"/>
        <end position="166"/>
    </location>
</feature>
<dbReference type="PANTHER" id="PTHR35008:SF8">
    <property type="entry name" value="ALCOHOL DEHYDROGENASE CYTOCHROME C SUBUNIT"/>
    <property type="match status" value="1"/>
</dbReference>
<keyword evidence="7 10" id="KW-0408">Iron</keyword>
<feature type="binding site" description="axial binding residue" evidence="10">
    <location>
        <position position="81"/>
    </location>
    <ligand>
        <name>heme c</name>
        <dbReference type="ChEBI" id="CHEBI:61717"/>
        <label>1</label>
    </ligand>
    <ligandPart>
        <name>Fe</name>
        <dbReference type="ChEBI" id="CHEBI:18248"/>
    </ligandPart>
</feature>
<keyword evidence="2" id="KW-1003">Cell membrane</keyword>
<evidence type="ECO:0000256" key="1">
    <source>
        <dbReference type="ARBA" id="ARBA00004236"/>
    </source>
</evidence>
<dbReference type="PROSITE" id="PS51007">
    <property type="entry name" value="CYTC"/>
    <property type="match status" value="3"/>
</dbReference>
<dbReference type="RefSeq" id="WP_102845403.1">
    <property type="nucleotide sequence ID" value="NZ_PDZR01000040.1"/>
</dbReference>
<feature type="binding site" description="covalent" evidence="9">
    <location>
        <position position="352"/>
    </location>
    <ligand>
        <name>heme c</name>
        <dbReference type="ChEBI" id="CHEBI:61717"/>
        <label>3</label>
    </ligand>
</feature>
<feature type="domain" description="Cytochrome c" evidence="11">
    <location>
        <begin position="339"/>
        <end position="425"/>
    </location>
</feature>
<evidence type="ECO:0000256" key="2">
    <source>
        <dbReference type="ARBA" id="ARBA00022475"/>
    </source>
</evidence>
<evidence type="ECO:0000256" key="9">
    <source>
        <dbReference type="PIRSR" id="PIRSR000018-50"/>
    </source>
</evidence>
<comment type="subcellular location">
    <subcellularLocation>
        <location evidence="1">Cell membrane</location>
    </subcellularLocation>
</comment>
<dbReference type="EMBL" id="PDZR01000040">
    <property type="protein sequence ID" value="PNG24268.1"/>
    <property type="molecule type" value="Genomic_DNA"/>
</dbReference>
<evidence type="ECO:0000256" key="6">
    <source>
        <dbReference type="ARBA" id="ARBA00022737"/>
    </source>
</evidence>
<evidence type="ECO:0000256" key="8">
    <source>
        <dbReference type="ARBA" id="ARBA00023136"/>
    </source>
</evidence>
<comment type="caution">
    <text evidence="12">The sequence shown here is derived from an EMBL/GenBank/DDBJ whole genome shotgun (WGS) entry which is preliminary data.</text>
</comment>
<dbReference type="GO" id="GO:0016614">
    <property type="term" value="F:oxidoreductase activity, acting on CH-OH group of donors"/>
    <property type="evidence" value="ECO:0007669"/>
    <property type="project" value="InterPro"/>
</dbReference>
<dbReference type="GO" id="GO:0009055">
    <property type="term" value="F:electron transfer activity"/>
    <property type="evidence" value="ECO:0007669"/>
    <property type="project" value="InterPro"/>
</dbReference>
<feature type="binding site" description="covalent" evidence="9">
    <location>
        <position position="355"/>
    </location>
    <ligand>
        <name>heme c</name>
        <dbReference type="ChEBI" id="CHEBI:61717"/>
        <label>3</label>
    </ligand>
</feature>
<keyword evidence="5" id="KW-0732">Signal</keyword>